<gene>
    <name evidence="4" type="ORF">LEN_1086</name>
</gene>
<feature type="transmembrane region" description="Helical" evidence="3">
    <location>
        <begin position="227"/>
        <end position="246"/>
    </location>
</feature>
<organism evidence="4 5">
    <name type="scientific">Lysobacter enzymogenes</name>
    <dbReference type="NCBI Taxonomy" id="69"/>
    <lineage>
        <taxon>Bacteria</taxon>
        <taxon>Pseudomonadati</taxon>
        <taxon>Pseudomonadota</taxon>
        <taxon>Gammaproteobacteria</taxon>
        <taxon>Lysobacterales</taxon>
        <taxon>Lysobacteraceae</taxon>
        <taxon>Lysobacter</taxon>
    </lineage>
</organism>
<feature type="transmembrane region" description="Helical" evidence="3">
    <location>
        <begin position="360"/>
        <end position="378"/>
    </location>
</feature>
<dbReference type="KEGG" id="lem:LEN_1086"/>
<dbReference type="AlphaFoldDB" id="A0AAU9AIA1"/>
<feature type="transmembrane region" description="Helical" evidence="3">
    <location>
        <begin position="390"/>
        <end position="407"/>
    </location>
</feature>
<feature type="transmembrane region" description="Helical" evidence="3">
    <location>
        <begin position="92"/>
        <end position="110"/>
    </location>
</feature>
<evidence type="ECO:0000256" key="1">
    <source>
        <dbReference type="ARBA" id="ARBA00022737"/>
    </source>
</evidence>
<feature type="transmembrane region" description="Helical" evidence="3">
    <location>
        <begin position="175"/>
        <end position="193"/>
    </location>
</feature>
<feature type="transmembrane region" description="Helical" evidence="3">
    <location>
        <begin position="148"/>
        <end position="166"/>
    </location>
</feature>
<accession>A0AAU9AIA1</accession>
<dbReference type="PANTHER" id="PTHR44227">
    <property type="match status" value="1"/>
</dbReference>
<keyword evidence="3" id="KW-0472">Membrane</keyword>
<dbReference type="RefSeq" id="WP_096376949.1">
    <property type="nucleotide sequence ID" value="NZ_AP014940.1"/>
</dbReference>
<feature type="transmembrane region" description="Helical" evidence="3">
    <location>
        <begin position="12"/>
        <end position="33"/>
    </location>
</feature>
<feature type="transmembrane region" description="Helical" evidence="3">
    <location>
        <begin position="331"/>
        <end position="348"/>
    </location>
</feature>
<sequence length="633" mass="68576">MPKRAYTFHPVFYLALAATFLIYSVGLGGPFILDDEFNLAPLKSWLAGQIGWREVVFDNASGPLGRPVSMLSFLFSAWIGGVYPYHYKLGNLIVHLGCGALIALLLQRLLRKDARLSAYATVLAAGAAALWLLHPLHASTVLYSVQRMAQLSCLFTLAAVLAYVCGRERLAAGQLRAACVWLFLAMPLLWLLGMLSKENAAVTSALCLVLELAYFSRDARARKVLAWFYLFALAVPLLAAAVVVAVKPGLVFAGYELRDFDLGQRLLTQPRALMAYIGLFLLPRGSELGLFTDGFAASTSLFAPVSTALSIAALIAISAFAIAWRKRSPGFLAGWFFFLVAHAVESSILPLELYYEHRNYLPSVGLFLALIALLAPIVQRCQRSGAARAAALAAWALAAVALGFSTYQQARIWSSKDSLVEHAYRNHPDSVRAAQSVAIAAINRGRYNQALDIIGPLARNPNPRTRSLAFIDMTSVACLRGYGADPAWLDSAVANARSKLTLGEIQAAILLLQSTDQERCAAIGQRKVADTLRAMADKATDQSDNLLTKWQLRYGAAIAYSRAGLWPQAQTQAELAWRASGSAEIGGLLAQAYAHNGNPAQARAMIEQIRLKIRPGDLVGQKMLDDAAAALPK</sequence>
<dbReference type="InterPro" id="IPR052346">
    <property type="entry name" value="O-mannosyl-transferase_TMTC"/>
</dbReference>
<evidence type="ECO:0000256" key="3">
    <source>
        <dbReference type="SAM" id="Phobius"/>
    </source>
</evidence>
<name>A0AAU9AIA1_LYSEN</name>
<dbReference type="GeneID" id="83062972"/>
<dbReference type="InterPro" id="IPR011990">
    <property type="entry name" value="TPR-like_helical_dom_sf"/>
</dbReference>
<dbReference type="Proteomes" id="UP000218824">
    <property type="component" value="Chromosome"/>
</dbReference>
<dbReference type="PANTHER" id="PTHR44227:SF3">
    <property type="entry name" value="PROTEIN O-MANNOSYL-TRANSFERASE TMTC4"/>
    <property type="match status" value="1"/>
</dbReference>
<keyword evidence="3" id="KW-1133">Transmembrane helix</keyword>
<keyword evidence="3" id="KW-0812">Transmembrane</keyword>
<keyword evidence="1" id="KW-0677">Repeat</keyword>
<keyword evidence="2" id="KW-0802">TPR repeat</keyword>
<feature type="transmembrane region" description="Helical" evidence="3">
    <location>
        <begin position="199"/>
        <end position="215"/>
    </location>
</feature>
<feature type="transmembrane region" description="Helical" evidence="3">
    <location>
        <begin position="301"/>
        <end position="324"/>
    </location>
</feature>
<protein>
    <recommendedName>
        <fullName evidence="6">Tetratricopeptide repeat protein</fullName>
    </recommendedName>
</protein>
<proteinExistence type="predicted"/>
<dbReference type="EMBL" id="AP014940">
    <property type="protein sequence ID" value="BAV96573.1"/>
    <property type="molecule type" value="Genomic_DNA"/>
</dbReference>
<evidence type="ECO:0000313" key="5">
    <source>
        <dbReference type="Proteomes" id="UP000218824"/>
    </source>
</evidence>
<evidence type="ECO:0000256" key="2">
    <source>
        <dbReference type="ARBA" id="ARBA00022803"/>
    </source>
</evidence>
<feature type="transmembrane region" description="Helical" evidence="3">
    <location>
        <begin position="117"/>
        <end position="136"/>
    </location>
</feature>
<evidence type="ECO:0000313" key="4">
    <source>
        <dbReference type="EMBL" id="BAV96573.1"/>
    </source>
</evidence>
<reference evidence="4 5" key="1">
    <citation type="journal article" date="2017" name="DNA Res.">
        <title>Complete genome sequence and expression profile of the commercial lytic enzyme producer Lysobacter enzymogenes M497-1.</title>
        <authorList>
            <person name="Takami H."/>
            <person name="Toyoda A."/>
            <person name="Uchiyama I."/>
            <person name="Itoh T."/>
            <person name="Takaki Y."/>
            <person name="Arai W."/>
            <person name="Nishi S."/>
            <person name="Kawai M."/>
            <person name="Shinya K."/>
            <person name="Ikeda H."/>
        </authorList>
    </citation>
    <scope>NUCLEOTIDE SEQUENCE [LARGE SCALE GENOMIC DNA]</scope>
    <source>
        <strain evidence="4 5">M497-1</strain>
    </source>
</reference>
<dbReference type="Gene3D" id="1.25.40.10">
    <property type="entry name" value="Tetratricopeptide repeat domain"/>
    <property type="match status" value="1"/>
</dbReference>
<evidence type="ECO:0008006" key="6">
    <source>
        <dbReference type="Google" id="ProtNLM"/>
    </source>
</evidence>